<dbReference type="PANTHER" id="PTHR36113:SF1">
    <property type="entry name" value="GLYOXALASE_BLEOMYCIN RESISTANCE PROTEIN_DIOXYGENASE"/>
    <property type="match status" value="1"/>
</dbReference>
<comment type="caution">
    <text evidence="2">The sequence shown here is derived from an EMBL/GenBank/DDBJ whole genome shotgun (WGS) entry which is preliminary data.</text>
</comment>
<dbReference type="Gene3D" id="3.10.180.10">
    <property type="entry name" value="2,3-Dihydroxybiphenyl 1,2-Dioxygenase, domain 1"/>
    <property type="match status" value="1"/>
</dbReference>
<dbReference type="SUPFAM" id="SSF54593">
    <property type="entry name" value="Glyoxalase/Bleomycin resistance protein/Dihydroxybiphenyl dioxygenase"/>
    <property type="match status" value="1"/>
</dbReference>
<dbReference type="Proteomes" id="UP000196531">
    <property type="component" value="Unassembled WGS sequence"/>
</dbReference>
<accession>A0A1Y5F5D2</accession>
<dbReference type="InterPro" id="IPR029068">
    <property type="entry name" value="Glyas_Bleomycin-R_OHBP_Dase"/>
</dbReference>
<dbReference type="AlphaFoldDB" id="A0A1Y5F5D2"/>
<dbReference type="InterPro" id="IPR051332">
    <property type="entry name" value="Fosfomycin_Res_Enzymes"/>
</dbReference>
<sequence length="129" mass="14275">MTMGIHHLGLTVNSLSEAKSFFVETLGWKLVKEDASYPSAFVSDGKIMVTLWKVQTTPEVAFDRKSNIGLHHFAICVESMGELEEIHLKVKNSSYEVEFAPQALGPSGTKHFIILGPSGIRIEFISPQN</sequence>
<dbReference type="EMBL" id="MAAO01000007">
    <property type="protein sequence ID" value="OUR95861.1"/>
    <property type="molecule type" value="Genomic_DNA"/>
</dbReference>
<evidence type="ECO:0000313" key="2">
    <source>
        <dbReference type="EMBL" id="OUR95861.1"/>
    </source>
</evidence>
<name>A0A1Y5F5D2_9BACT</name>
<dbReference type="PANTHER" id="PTHR36113">
    <property type="entry name" value="LYASE, PUTATIVE-RELATED-RELATED"/>
    <property type="match status" value="1"/>
</dbReference>
<evidence type="ECO:0000259" key="1">
    <source>
        <dbReference type="PROSITE" id="PS51819"/>
    </source>
</evidence>
<organism evidence="2 3">
    <name type="scientific">Halobacteriovorax marinus</name>
    <dbReference type="NCBI Taxonomy" id="97084"/>
    <lineage>
        <taxon>Bacteria</taxon>
        <taxon>Pseudomonadati</taxon>
        <taxon>Bdellovibrionota</taxon>
        <taxon>Bacteriovoracia</taxon>
        <taxon>Bacteriovoracales</taxon>
        <taxon>Halobacteriovoraceae</taxon>
        <taxon>Halobacteriovorax</taxon>
    </lineage>
</organism>
<dbReference type="Pfam" id="PF00903">
    <property type="entry name" value="Glyoxalase"/>
    <property type="match status" value="1"/>
</dbReference>
<dbReference type="InterPro" id="IPR004360">
    <property type="entry name" value="Glyas_Fos-R_dOase_dom"/>
</dbReference>
<proteinExistence type="predicted"/>
<gene>
    <name evidence="2" type="ORF">A9Q84_15290</name>
</gene>
<dbReference type="InterPro" id="IPR037523">
    <property type="entry name" value="VOC_core"/>
</dbReference>
<reference evidence="3" key="1">
    <citation type="journal article" date="2017" name="Proc. Natl. Acad. Sci. U.S.A.">
        <title>Simulation of Deepwater Horizon oil plume reveals substrate specialization within a complex community of hydrocarbon-degraders.</title>
        <authorList>
            <person name="Hu P."/>
            <person name="Dubinsky E.A."/>
            <person name="Probst A.J."/>
            <person name="Wang J."/>
            <person name="Sieber C.M.K."/>
            <person name="Tom L.M."/>
            <person name="Gardinali P."/>
            <person name="Banfield J.F."/>
            <person name="Atlas R.M."/>
            <person name="Andersen G.L."/>
        </authorList>
    </citation>
    <scope>NUCLEOTIDE SEQUENCE [LARGE SCALE GENOMIC DNA]</scope>
</reference>
<protein>
    <recommendedName>
        <fullName evidence="1">VOC domain-containing protein</fullName>
    </recommendedName>
</protein>
<dbReference type="PROSITE" id="PS51819">
    <property type="entry name" value="VOC"/>
    <property type="match status" value="1"/>
</dbReference>
<evidence type="ECO:0000313" key="3">
    <source>
        <dbReference type="Proteomes" id="UP000196531"/>
    </source>
</evidence>
<feature type="domain" description="VOC" evidence="1">
    <location>
        <begin position="4"/>
        <end position="127"/>
    </location>
</feature>